<keyword evidence="3 8" id="KW-0245">EGF-like domain</keyword>
<feature type="domain" description="EGF-like" evidence="10">
    <location>
        <begin position="313"/>
        <end position="352"/>
    </location>
</feature>
<dbReference type="CDD" id="cd00054">
    <property type="entry name" value="EGF_CA"/>
    <property type="match status" value="15"/>
</dbReference>
<feature type="region of interest" description="Disordered" evidence="9">
    <location>
        <begin position="4166"/>
        <end position="4264"/>
    </location>
</feature>
<feature type="compositionally biased region" description="Low complexity" evidence="9">
    <location>
        <begin position="6306"/>
        <end position="6316"/>
    </location>
</feature>
<feature type="region of interest" description="Disordered" evidence="9">
    <location>
        <begin position="5384"/>
        <end position="5509"/>
    </location>
</feature>
<feature type="compositionally biased region" description="Polar residues" evidence="9">
    <location>
        <begin position="4228"/>
        <end position="4246"/>
    </location>
</feature>
<dbReference type="SMART" id="SM00286">
    <property type="entry name" value="PTI"/>
    <property type="match status" value="25"/>
</dbReference>
<feature type="domain" description="EGF-like" evidence="10">
    <location>
        <begin position="524"/>
        <end position="562"/>
    </location>
</feature>
<feature type="compositionally biased region" description="Low complexity" evidence="9">
    <location>
        <begin position="5827"/>
        <end position="5840"/>
    </location>
</feature>
<evidence type="ECO:0000256" key="3">
    <source>
        <dbReference type="ARBA" id="ARBA00022536"/>
    </source>
</evidence>
<feature type="compositionally biased region" description="Low complexity" evidence="9">
    <location>
        <begin position="4200"/>
        <end position="4216"/>
    </location>
</feature>
<evidence type="ECO:0000256" key="6">
    <source>
        <dbReference type="ARBA" id="ARBA00023157"/>
    </source>
</evidence>
<dbReference type="InterPro" id="IPR000742">
    <property type="entry name" value="EGF"/>
</dbReference>
<dbReference type="InterPro" id="IPR001881">
    <property type="entry name" value="EGF-like_Ca-bd_dom"/>
</dbReference>
<dbReference type="SMART" id="SM00274">
    <property type="entry name" value="FOLN"/>
    <property type="match status" value="24"/>
</dbReference>
<dbReference type="PROSITE" id="PS50026">
    <property type="entry name" value="EGF_3"/>
    <property type="match status" value="23"/>
</dbReference>
<feature type="compositionally biased region" description="Polar residues" evidence="9">
    <location>
        <begin position="5031"/>
        <end position="5049"/>
    </location>
</feature>
<feature type="region of interest" description="Disordered" evidence="9">
    <location>
        <begin position="5225"/>
        <end position="5257"/>
    </location>
</feature>
<dbReference type="Pfam" id="PF12947">
    <property type="entry name" value="EGF_3"/>
    <property type="match status" value="1"/>
</dbReference>
<feature type="region of interest" description="Disordered" evidence="9">
    <location>
        <begin position="4732"/>
        <end position="4835"/>
    </location>
</feature>
<dbReference type="Pfam" id="PF07645">
    <property type="entry name" value="EGF_CA"/>
    <property type="match status" value="15"/>
</dbReference>
<dbReference type="EMBL" id="JAPTSV010000015">
    <property type="protein sequence ID" value="KAJ1519831.1"/>
    <property type="molecule type" value="Genomic_DNA"/>
</dbReference>
<feature type="compositionally biased region" description="Polar residues" evidence="9">
    <location>
        <begin position="4512"/>
        <end position="4521"/>
    </location>
</feature>
<feature type="compositionally biased region" description="Polar residues" evidence="9">
    <location>
        <begin position="4384"/>
        <end position="4398"/>
    </location>
</feature>
<feature type="domain" description="EGF-like" evidence="10">
    <location>
        <begin position="2210"/>
        <end position="2250"/>
    </location>
</feature>
<feature type="compositionally biased region" description="Polar residues" evidence="9">
    <location>
        <begin position="4344"/>
        <end position="4353"/>
    </location>
</feature>
<feature type="region of interest" description="Disordered" evidence="9">
    <location>
        <begin position="6181"/>
        <end position="6201"/>
    </location>
</feature>
<dbReference type="InterPro" id="IPR003645">
    <property type="entry name" value="Fol_N"/>
</dbReference>
<feature type="compositionally biased region" description="Polar residues" evidence="9">
    <location>
        <begin position="6045"/>
        <end position="6083"/>
    </location>
</feature>
<dbReference type="SMART" id="SM00179">
    <property type="entry name" value="EGF_CA"/>
    <property type="match status" value="20"/>
</dbReference>
<organism evidence="11 12">
    <name type="scientific">Megalurothrips usitatus</name>
    <name type="common">bean blossom thrips</name>
    <dbReference type="NCBI Taxonomy" id="439358"/>
    <lineage>
        <taxon>Eukaryota</taxon>
        <taxon>Metazoa</taxon>
        <taxon>Ecdysozoa</taxon>
        <taxon>Arthropoda</taxon>
        <taxon>Hexapoda</taxon>
        <taxon>Insecta</taxon>
        <taxon>Pterygota</taxon>
        <taxon>Neoptera</taxon>
        <taxon>Paraneoptera</taxon>
        <taxon>Thysanoptera</taxon>
        <taxon>Terebrantia</taxon>
        <taxon>Thripoidea</taxon>
        <taxon>Thripidae</taxon>
        <taxon>Megalurothrips</taxon>
    </lineage>
</organism>
<dbReference type="PROSITE" id="PS01187">
    <property type="entry name" value="EGF_CA"/>
    <property type="match status" value="9"/>
</dbReference>
<dbReference type="SMART" id="SM00289">
    <property type="entry name" value="WR1"/>
    <property type="match status" value="12"/>
</dbReference>
<dbReference type="PANTHER" id="PTHR22963">
    <property type="entry name" value="ENDOGLIN-RELATED"/>
    <property type="match status" value="1"/>
</dbReference>
<feature type="compositionally biased region" description="Low complexity" evidence="9">
    <location>
        <begin position="5310"/>
        <end position="5323"/>
    </location>
</feature>
<dbReference type="Gene3D" id="2.10.25.10">
    <property type="entry name" value="Laminin"/>
    <property type="match status" value="21"/>
</dbReference>
<keyword evidence="2" id="KW-0964">Secreted</keyword>
<feature type="compositionally biased region" description="Low complexity" evidence="9">
    <location>
        <begin position="4543"/>
        <end position="4556"/>
    </location>
</feature>
<feature type="compositionally biased region" description="Low complexity" evidence="9">
    <location>
        <begin position="6019"/>
        <end position="6028"/>
    </location>
</feature>
<feature type="domain" description="EGF-like" evidence="10">
    <location>
        <begin position="1206"/>
        <end position="1245"/>
    </location>
</feature>
<keyword evidence="6" id="KW-1015">Disulfide bond</keyword>
<feature type="domain" description="EGF-like" evidence="10">
    <location>
        <begin position="1705"/>
        <end position="1748"/>
    </location>
</feature>
<keyword evidence="4" id="KW-0732">Signal</keyword>
<feature type="compositionally biased region" description="Low complexity" evidence="9">
    <location>
        <begin position="6269"/>
        <end position="6285"/>
    </location>
</feature>
<feature type="compositionally biased region" description="Low complexity" evidence="9">
    <location>
        <begin position="4888"/>
        <end position="4901"/>
    </location>
</feature>
<dbReference type="PROSITE" id="PS00010">
    <property type="entry name" value="ASX_HYDROXYL"/>
    <property type="match status" value="16"/>
</dbReference>
<feature type="region of interest" description="Disordered" evidence="9">
    <location>
        <begin position="4384"/>
        <end position="4647"/>
    </location>
</feature>
<feature type="region of interest" description="Disordered" evidence="9">
    <location>
        <begin position="4876"/>
        <end position="4903"/>
    </location>
</feature>
<feature type="compositionally biased region" description="Low complexity" evidence="9">
    <location>
        <begin position="6154"/>
        <end position="6167"/>
    </location>
</feature>
<feature type="compositionally biased region" description="Polar residues" evidence="9">
    <location>
        <begin position="4591"/>
        <end position="4609"/>
    </location>
</feature>
<feature type="compositionally biased region" description="Polar residues" evidence="9">
    <location>
        <begin position="5453"/>
        <end position="5471"/>
    </location>
</feature>
<feature type="compositionally biased region" description="Low complexity" evidence="9">
    <location>
        <begin position="4410"/>
        <end position="4426"/>
    </location>
</feature>
<protein>
    <recommendedName>
        <fullName evidence="10">EGF-like domain-containing protein</fullName>
    </recommendedName>
</protein>
<feature type="compositionally biased region" description="Low complexity" evidence="9">
    <location>
        <begin position="4180"/>
        <end position="4193"/>
    </location>
</feature>
<evidence type="ECO:0000256" key="5">
    <source>
        <dbReference type="ARBA" id="ARBA00022737"/>
    </source>
</evidence>
<feature type="compositionally biased region" description="Low complexity" evidence="9">
    <location>
        <begin position="3806"/>
        <end position="3828"/>
    </location>
</feature>
<feature type="compositionally biased region" description="Polar residues" evidence="9">
    <location>
        <begin position="5419"/>
        <end position="5430"/>
    </location>
</feature>
<dbReference type="FunFam" id="2.10.25.10:FF:000555">
    <property type="entry name" value="Dumpy, isoform I"/>
    <property type="match status" value="1"/>
</dbReference>
<feature type="compositionally biased region" description="Low complexity" evidence="9">
    <location>
        <begin position="4563"/>
        <end position="4579"/>
    </location>
</feature>
<feature type="domain" description="EGF-like" evidence="10">
    <location>
        <begin position="396"/>
        <end position="433"/>
    </location>
</feature>
<feature type="domain" description="EGF-like" evidence="10">
    <location>
        <begin position="958"/>
        <end position="998"/>
    </location>
</feature>
<feature type="compositionally biased region" description="Polar residues" evidence="9">
    <location>
        <begin position="4763"/>
        <end position="4772"/>
    </location>
</feature>
<feature type="domain" description="EGF-like" evidence="10">
    <location>
        <begin position="1246"/>
        <end position="1286"/>
    </location>
</feature>
<feature type="compositionally biased region" description="Low complexity" evidence="9">
    <location>
        <begin position="5003"/>
        <end position="5019"/>
    </location>
</feature>
<feature type="domain" description="EGF-like" evidence="10">
    <location>
        <begin position="2043"/>
        <end position="2079"/>
    </location>
</feature>
<reference evidence="11" key="1">
    <citation type="submission" date="2022-12" db="EMBL/GenBank/DDBJ databases">
        <title>Chromosome-level genome assembly of the bean flower thrips Megalurothrips usitatus.</title>
        <authorList>
            <person name="Ma L."/>
            <person name="Liu Q."/>
            <person name="Li H."/>
            <person name="Cai W."/>
        </authorList>
    </citation>
    <scope>NUCLEOTIDE SEQUENCE</scope>
    <source>
        <strain evidence="11">Cailab_2022a</strain>
    </source>
</reference>
<feature type="region of interest" description="Disordered" evidence="9">
    <location>
        <begin position="5989"/>
        <end position="6116"/>
    </location>
</feature>
<dbReference type="GO" id="GO:0005576">
    <property type="term" value="C:extracellular region"/>
    <property type="evidence" value="ECO:0007669"/>
    <property type="project" value="UniProtKB-SubCell"/>
</dbReference>
<comment type="caution">
    <text evidence="8">Lacks conserved residue(s) required for the propagation of feature annotation.</text>
</comment>
<feature type="compositionally biased region" description="Low complexity" evidence="9">
    <location>
        <begin position="5732"/>
        <end position="5745"/>
    </location>
</feature>
<feature type="domain" description="EGF-like" evidence="10">
    <location>
        <begin position="146"/>
        <end position="189"/>
    </location>
</feature>
<feature type="compositionally biased region" description="Polar residues" evidence="9">
    <location>
        <begin position="6138"/>
        <end position="6153"/>
    </location>
</feature>
<keyword evidence="7" id="KW-0325">Glycoprotein</keyword>
<feature type="domain" description="EGF-like" evidence="10">
    <location>
        <begin position="231"/>
        <end position="272"/>
    </location>
</feature>
<comment type="subcellular location">
    <subcellularLocation>
        <location evidence="1">Secreted</location>
    </subcellularLocation>
</comment>
<feature type="compositionally biased region" description="Low complexity" evidence="9">
    <location>
        <begin position="4753"/>
        <end position="4762"/>
    </location>
</feature>
<feature type="compositionally biased region" description="Low complexity" evidence="9">
    <location>
        <begin position="4433"/>
        <end position="4449"/>
    </location>
</feature>
<evidence type="ECO:0000256" key="7">
    <source>
        <dbReference type="ARBA" id="ARBA00023180"/>
    </source>
</evidence>
<feature type="region of interest" description="Disordered" evidence="9">
    <location>
        <begin position="4969"/>
        <end position="5087"/>
    </location>
</feature>
<feature type="compositionally biased region" description="Polar residues" evidence="9">
    <location>
        <begin position="6029"/>
        <end position="6038"/>
    </location>
</feature>
<name>A0AAV7X882_9NEOP</name>
<evidence type="ECO:0000256" key="9">
    <source>
        <dbReference type="SAM" id="MobiDB-lite"/>
    </source>
</evidence>
<feature type="compositionally biased region" description="Polar residues" evidence="9">
    <location>
        <begin position="5185"/>
        <end position="5194"/>
    </location>
</feature>
<feature type="compositionally biased region" description="Polar residues" evidence="9">
    <location>
        <begin position="6489"/>
        <end position="6501"/>
    </location>
</feature>
<feature type="compositionally biased region" description="Low complexity" evidence="9">
    <location>
        <begin position="3958"/>
        <end position="3984"/>
    </location>
</feature>
<feature type="compositionally biased region" description="Low complexity" evidence="9">
    <location>
        <begin position="5489"/>
        <end position="5503"/>
    </location>
</feature>
<feature type="domain" description="EGF-like" evidence="10">
    <location>
        <begin position="837"/>
        <end position="879"/>
    </location>
</feature>
<evidence type="ECO:0000256" key="4">
    <source>
        <dbReference type="ARBA" id="ARBA00022729"/>
    </source>
</evidence>
<feature type="region of interest" description="Disordered" evidence="9">
    <location>
        <begin position="5647"/>
        <end position="5680"/>
    </location>
</feature>
<dbReference type="InterPro" id="IPR000152">
    <property type="entry name" value="EGF-type_Asp/Asn_hydroxyl_site"/>
</dbReference>
<dbReference type="PROSITE" id="PS01186">
    <property type="entry name" value="EGF_2"/>
    <property type="match status" value="13"/>
</dbReference>
<feature type="region of interest" description="Disordered" evidence="9">
    <location>
        <begin position="5145"/>
        <end position="5209"/>
    </location>
</feature>
<feature type="compositionally biased region" description="Polar residues" evidence="9">
    <location>
        <begin position="4779"/>
        <end position="4817"/>
    </location>
</feature>
<feature type="compositionally biased region" description="Low complexity" evidence="9">
    <location>
        <begin position="6249"/>
        <end position="6262"/>
    </location>
</feature>
<feature type="compositionally biased region" description="Low complexity" evidence="9">
    <location>
        <begin position="5067"/>
        <end position="5081"/>
    </location>
</feature>
<feature type="compositionally biased region" description="Low complexity" evidence="9">
    <location>
        <begin position="4983"/>
        <end position="4996"/>
    </location>
</feature>
<feature type="compositionally biased region" description="Low complexity" evidence="9">
    <location>
        <begin position="5911"/>
        <end position="5925"/>
    </location>
</feature>
<dbReference type="SUPFAM" id="SSF57184">
    <property type="entry name" value="Growth factor receptor domain"/>
    <property type="match status" value="4"/>
</dbReference>
<feature type="compositionally biased region" description="Low complexity" evidence="9">
    <location>
        <begin position="5175"/>
        <end position="5184"/>
    </location>
</feature>
<feature type="compositionally biased region" description="Polar residues" evidence="9">
    <location>
        <begin position="5298"/>
        <end position="5309"/>
    </location>
</feature>
<feature type="region of interest" description="Disordered" evidence="9">
    <location>
        <begin position="5298"/>
        <end position="5325"/>
    </location>
</feature>
<feature type="compositionally biased region" description="Polar residues" evidence="9">
    <location>
        <begin position="6091"/>
        <end position="6115"/>
    </location>
</feature>
<dbReference type="SMART" id="SM00181">
    <property type="entry name" value="EGF"/>
    <property type="match status" value="62"/>
</dbReference>
<feature type="domain" description="EGF-like" evidence="10">
    <location>
        <begin position="3333"/>
        <end position="3364"/>
    </location>
</feature>
<feature type="region of interest" description="Disordered" evidence="9">
    <location>
        <begin position="5567"/>
        <end position="5631"/>
    </location>
</feature>
<feature type="compositionally biased region" description="Low complexity" evidence="9">
    <location>
        <begin position="5431"/>
        <end position="5441"/>
    </location>
</feature>
<keyword evidence="12" id="KW-1185">Reference proteome</keyword>
<feature type="compositionally biased region" description="Polar residues" evidence="9">
    <location>
        <begin position="5875"/>
        <end position="5893"/>
    </location>
</feature>
<feature type="region of interest" description="Disordered" evidence="9">
    <location>
        <begin position="4304"/>
        <end position="4367"/>
    </location>
</feature>
<feature type="region of interest" description="Disordered" evidence="9">
    <location>
        <begin position="5720"/>
        <end position="5747"/>
    </location>
</feature>
<feature type="domain" description="EGF-like" evidence="10">
    <location>
        <begin position="190"/>
        <end position="230"/>
    </location>
</feature>
<dbReference type="InterPro" id="IPR049883">
    <property type="entry name" value="NOTCH1_EGF-like"/>
</dbReference>
<dbReference type="InterPro" id="IPR006150">
    <property type="entry name" value="Cys_repeat_1"/>
</dbReference>
<dbReference type="InterPro" id="IPR024731">
    <property type="entry name" value="NELL2-like_EGF"/>
</dbReference>
<evidence type="ECO:0000313" key="11">
    <source>
        <dbReference type="EMBL" id="KAJ1519831.1"/>
    </source>
</evidence>
<feature type="compositionally biased region" description="Polar residues" evidence="9">
    <location>
        <begin position="4876"/>
        <end position="4887"/>
    </location>
</feature>
<evidence type="ECO:0000313" key="12">
    <source>
        <dbReference type="Proteomes" id="UP001075354"/>
    </source>
</evidence>
<feature type="compositionally biased region" description="Low complexity" evidence="9">
    <location>
        <begin position="4497"/>
        <end position="4511"/>
    </location>
</feature>
<feature type="domain" description="EGF-like" evidence="10">
    <location>
        <begin position="479"/>
        <end position="523"/>
    </location>
</feature>
<feature type="compositionally biased region" description="Polar residues" evidence="9">
    <location>
        <begin position="4461"/>
        <end position="4479"/>
    </location>
</feature>
<feature type="region of interest" description="Disordered" evidence="9">
    <location>
        <begin position="5806"/>
        <end position="5931"/>
    </location>
</feature>
<dbReference type="PANTHER" id="PTHR22963:SF39">
    <property type="entry name" value="DUMPY"/>
    <property type="match status" value="1"/>
</dbReference>
<dbReference type="InterPro" id="IPR009030">
    <property type="entry name" value="Growth_fac_rcpt_cys_sf"/>
</dbReference>
<dbReference type="FunFam" id="2.10.25.10:FF:000014">
    <property type="entry name" value="Latent-transforming growth factor beta-binding protein 3"/>
    <property type="match status" value="2"/>
</dbReference>
<feature type="region of interest" description="Disordered" evidence="9">
    <location>
        <begin position="6350"/>
        <end position="6374"/>
    </location>
</feature>
<keyword evidence="5" id="KW-0677">Repeat</keyword>
<feature type="region of interest" description="Disordered" evidence="9">
    <location>
        <begin position="5759"/>
        <end position="5779"/>
    </location>
</feature>
<feature type="region of interest" description="Disordered" evidence="9">
    <location>
        <begin position="3800"/>
        <end position="3828"/>
    </location>
</feature>
<feature type="domain" description="EGF-like" evidence="10">
    <location>
        <begin position="273"/>
        <end position="309"/>
    </location>
</feature>
<feature type="compositionally biased region" description="Low complexity" evidence="9">
    <location>
        <begin position="3907"/>
        <end position="3950"/>
    </location>
</feature>
<dbReference type="GO" id="GO:0005509">
    <property type="term" value="F:calcium ion binding"/>
    <property type="evidence" value="ECO:0007669"/>
    <property type="project" value="InterPro"/>
</dbReference>
<feature type="domain" description="EGF-like" evidence="10">
    <location>
        <begin position="3418"/>
        <end position="3457"/>
    </location>
</feature>
<accession>A0AAV7X882</accession>
<evidence type="ECO:0000256" key="1">
    <source>
        <dbReference type="ARBA" id="ARBA00004613"/>
    </source>
</evidence>
<feature type="compositionally biased region" description="Low complexity" evidence="9">
    <location>
        <begin position="4334"/>
        <end position="4343"/>
    </location>
</feature>
<dbReference type="InterPro" id="IPR018097">
    <property type="entry name" value="EGF_Ca-bd_CS"/>
</dbReference>
<feature type="region of interest" description="Disordered" evidence="9">
    <location>
        <begin position="6228"/>
        <end position="6316"/>
    </location>
</feature>
<feature type="compositionally biased region" description="Low complexity" evidence="9">
    <location>
        <begin position="4627"/>
        <end position="4641"/>
    </location>
</feature>
<feature type="region of interest" description="Disordered" evidence="9">
    <location>
        <begin position="6489"/>
        <end position="6512"/>
    </location>
</feature>
<feature type="region of interest" description="Disordered" evidence="9">
    <location>
        <begin position="4915"/>
        <end position="4935"/>
    </location>
</feature>
<feature type="compositionally biased region" description="Polar residues" evidence="9">
    <location>
        <begin position="4825"/>
        <end position="4835"/>
    </location>
</feature>
<feature type="compositionally biased region" description="Polar residues" evidence="9">
    <location>
        <begin position="5607"/>
        <end position="5616"/>
    </location>
</feature>
<dbReference type="Proteomes" id="UP001075354">
    <property type="component" value="Chromosome 15"/>
</dbReference>
<dbReference type="FunFam" id="2.10.25.10:FF:000005">
    <property type="entry name" value="Fibrillin 2"/>
    <property type="match status" value="1"/>
</dbReference>
<feature type="domain" description="EGF-like" evidence="10">
    <location>
        <begin position="2570"/>
        <end position="2610"/>
    </location>
</feature>
<feature type="region of interest" description="Disordered" evidence="9">
    <location>
        <begin position="5337"/>
        <end position="5357"/>
    </location>
</feature>
<comment type="caution">
    <text evidence="11">The sequence shown here is derived from an EMBL/GenBank/DDBJ whole genome shotgun (WGS) entry which is preliminary data.</text>
</comment>
<dbReference type="SUPFAM" id="SSF57196">
    <property type="entry name" value="EGF/Laminin"/>
    <property type="match status" value="9"/>
</dbReference>
<dbReference type="FunFam" id="2.10.25.10:FF:000038">
    <property type="entry name" value="Fibrillin 2"/>
    <property type="match status" value="8"/>
</dbReference>
<sequence>MCSPLLQVLSQGIGFGIKKEIFFLNLEDGYFGCQVNESTDVLQLYEVSKLCDGHRDCFRGSDELRSELKCSNDCGKDDGKRCQHGACLDHQCHCNDGYGGCGCEVPDENECKDRPCDVFAHCTNTLGSFSCTCFPGYQGDGFHCQDINECDDPAVAARCVANAECCNLPAHFVCRCNPGFEGDGEEECRDINECEHPEACGINAFCTNVPGNYSCACQPGFHGNPYDACVDLDECEDPEACGPGALCRNVVGGHECSCPLGFHGDPYRAGCVDEDECSRAPCGRGALCTNMAGSYRCLCPQGSFGDPFEECIDIDECVALDRPCGRNALCENAVPGYNCVCPRGYQAKPHPTIACEQNDVNILCKSNFDCTNNAECVEGQCFCQDGFAPQGSVCVDVDECAAGNPCGHHAACHNTAGSFRCDCEPGFVGAPPRMPCKAPCEDVKCGQHAYCKPDGQEAYCICEDGWTFNPANIAAGCIDIDECDKINGPFGQCGANSVCTNTPGGFSCQCKPGFSGNPQKQCLDIDECSRHDACGVGAVCRNTPGAYTCECPKGSVPDPDAHTKCIGVVTCAADSDCPGNAICDSNKRCLCPQPNVGSDCRHPCEFVYCGPNAQCMLTNDEAKCMCRPGFTGVVGVVGGCVDIDECAANPCPGSGVCFNEPGSFSCQCPSGLSGDPYKGGCARSDNPPFSCSSATPCPASEQCVLDHTTGANVCICRQGYVRDATTGKCRDVNECTELRDKPACGLNAVCKNLAGSYECACPPGFNGNPFSSCQECNSLECQCQPPYQIVDGSCILSGCDAGGVCPGGAECVTIAGGVSYCACPHGYRPDTNGVCQDINECLENKHMCSYGAECVNEPGAHRCECPHGTTGDPYHGVCSPSQVRCVADNDCLANEKCVQPGECVCPPPFFTDALDNNKCKSPCERFPCGINARCTPSDPPRCLCEAGYKGDPLHGCVDVDECAENPCANGAHCINEKGSYKCVCSHGLTGDPYRQGCVGRISPKGECSLHSDCAGPLACEGGVCVNPCNSLPCGANAFCEAENHAAWCRCAIGFSEGRNGECVSLCEGMVCGRGAQCIVTAAGPTCACVEGYLGNPFAGGVCVPDVCSAANPCADPMVCIGGRCKQRCEGVVCGVGATCDKNTNKCVCDPFFIGNPDYLCMPPVIGPQCTPGCGINAHCEYGADENRCVCNAGTIGNPYEGCGQEPRQSCTATTCGHGAVCRDGMTDIECLCPPGYTGNPYIQCFDVDECSGGVACGNNAVCINTPGAYDCRCKQGFAGNPFSICLPLGPRVCNNPGDCKCGKEVTCPNGYTCTKGRCRNPCDGVECGPRAGCVAGQCVCPPGLSGNPKDKKKGCLQLGQCQNDLDCPDSDICFQHSRGVRKCVDACSKLQCGPNALCVANHHRSSCICGDGFAGTPGDLAIGCQPERAAPKGECHSDRDCAKGLICALSPSGVSSCVNPCLNVACGSNEVCSVDASGHPACSCRDSYVWNPVTSVCEKPSLPDCTSDSDCQQVAACRPDAVGVLKCVPVCAEFTCPANALCSAVAHHGQCQCLPDFTGNPNDRTGCHPVTRNECDTDAQCPQSDTCRPDAAGALKCRPACEKANCGPHAVCVVNNHVAQCQCPPGPYAGDPNDPVSGCRSVPCVYNLDCPASQLCNRLTHTCQDACEEGSCGDNAVCITEDHRATCQCPPGFRANPIPEVECVATEVCNPNPCHPTAICELSASAPGGHVCRCPPGLVGDALTSGCRPEGNCPRGDSDCPPQAVCQAGRCVNPCDAACGPNALCSVINRKPVCSCPLKFDPVAGGPVSGCIRTVSGCVTDADCAGDACINGQCKVVCRNAEDCSAGERCVQKTCVLPCAGHSQCAAGQACVGGVCALGCRSSRDCPSEHACVNNKCQDPCSQEGPAVCGPNALCSCRDHITACSCPDGFHGTPTPQQGCVRVPARCGGASAYCPSAHSCVNNLCRLPCSDNAACAVGERCSDNFCVKVCYGDSNCLTGEVCVEGTCRPGCSSDNDCEASQVCRGNKCLCGSGFTSTPKGCKDIDECEQSPCHPSARCTNVPGSYHCSCQEGTVGDPFLEPGCVKPSECRRNSDCSDTLACVLGRCTDPCSAGVRCGPNAVCNVFDHAPSCSCPAGNLGDPNDPNVGCFRVECLTNDDCPSDRFCHLESYKCMNPCDQVNCGRGSCKAQKHQGTCACFPGYVFEDGRCQDIDECQNSPCHSSAVCQNSLGSFTCVCADGLVGDPVRAGCRKPGDCFTDSDCPATAACLEGRCRNPCQSDTACGRNAQCLVVAHAPQCRCPPQTRGDPRVDCVRLECSDSNDCPTNKACIDSKCVDPCSMPNVCGPRAACTPSNHVAACACEPGSTGDPRLGCVSVQYCASDSQCPAGARCNGGICTSLCTTARECIADQLCIQGACQPTCRSNSTCPEYQFCQNNICIQEVRCRADDDCGDAEQCRANSLGQAECVDPCDGPVLCGRNAGCTARGHQALCSCEPGHHGNPTDDKVGCQPIECRSDDDCSNDKLCDNFMCKIACLVENPCGRNALCSAQGHRQVCFCQPGYTGDPHQGCKLIDFCADAPCGPRARCENSRGSYKCLCPLGTVGDPYRDGCHAPVECEKNEDCPAAAECVSANGVPKCKDICESTLCGPNSECTARDHAGSCVCRPGYEGNPDDITVGCRPKPVPCASTADCPTNSYCYGEVCRPACLSDGECGLAEQCTRGQCSNVCDQRSACGMNAECRVLSHRKVCSCPAGFTGNHDVECVRIPVSCDSNADCGAGNSCRDSMCLPVCQGDDQCAFNEKCLKGNCILTCRVDNDCFLGHICLNNMCLFGCHDDGDCSASESCRDNRCVNPCQASTCGPNAACTVYNQRASCSCQDGFVPNPTAKVACVRTPALPCAENRECPVGATCLEGSCRPVCSSDLGCLGNERCDVSAGVCKPLCRRDDDCRSGEVCDSLMCVAGCRSDGGCPGDRACVGSKCIDLCASPTACGTNARCAMKNHQKVCSCPAPLVGDAHVGCRHATTGCAKAADCAEGQSCYAGLCLAVCRSDIDCLSDERCVGGVCKAVCNSDSKCGHGQICENRLCDVGCRSDTVCPDNQACIDKQCRDPCEGATACGACALCRVSGHNPQCSCPAALLGDPLVACVKPARRCGADNGPCDCDEVGYCANRCGAHTDCDCGESCEQGRCRVKCSAGNGCPPGLICVGGSCLPGCRSHADCPNDRACLNGQCGDPCSHGGSPCGLNALCRVSDHRALCLCPDGFQGEPTKVCTQYECLEDADCEPNKRCGPDKACRNPCLEAGACGANAQCRVVGRRAQCSCPPGKIGNPQVECRQAAEACVPNPCGHNARCRDVIGGFECSCPPRCTGDPYEGCVCDQDLCATAQCGVNAQCRVTNHQAQCFCPPNYPTGDPLTACTISRGPADCRTLGCGEGAECVRLRSGYVCRCPTGSSGHPDVACHTVSQCTTDSDCPLEKACVGGQCVDPCSLRAACGQNALCTPLLHRPRCACPQCYVGQPLIACHPDPQCASPAPPRTGACRSDSDCSDSLACRSGECRDPCVTPGLMCETSKKCQVRHHRPVCVCKAGFVVNELGELTCAPERPECSRDEDCAANRACTGGRCVNPCAARTCPQRKSCQVLDHKPICLCTADCQPELSICLRDSGCPPGLACIDFRCTDPCANMTCPQGAPCYVEEHRAVCKFCPQGFDSDHKSGCTKVPCTSDVNCTETQACVSGECVDPCTLGTTCGRGFECKVRKHRPVCYCPQGYLNDGRGCVKSPYTESPTIISDTQPTTPRYIPVLEQRKGENDTGTTVGQKGTTQPTTDSTTEATTYETTVTETTTYPASTEYTVETTTYETTTYSTSTESATETTTYGTTTYPTTTDSATESTTYETTATETTTYPVSTEYTTETTTYQASTEYTTETTTYETTATESTTYPTTTEYSTDTTTIETTPIVDKTTHPTSTDFTTETTTFTTEGTETTPVSTSTSKYTTVRALDSTSTNKSITITTPSTLNATERTYKTPTSTDYTTETTTYETTIQTDATTYPTSTNDTTETTTIEKTDAETTTNPASAQYTTETTTYKTTTETDAATYSTGTGLPVTRYTTLPTTQFTTVSGAETTTATTSETSEAQTDATTGLPITRYTTLPTTQFTTVSGAETTTALRGTRIPGTEVPSTRYPSTEPTTTEGEFETTTYGSRRYTTPGGETTTESLLTTTTMRSAEPGRPRYDTQTTSGYETTTMGSTDFPSTLGGETTPAGTTMYPRSTVTEGTTTFAKTTTMGTTVETEATTSHGFVTDRTTLRPSAETTTQYFSTEGPGTTLPPGTMPPSLDQRQGTTGTAFTTTQLPETSTYPGSTYAPGPQTSAEYESTTGYAPTTIQRETTTSFGDMTTGYGTTQTPFDGATDRTIPSETTTEPTTTEGEFETTTYGSRRYTTPGGETTTESLLTTTTMRSAEPGRPRYDTQTTSGYETTTMGSTDFPSTLGGETTPAGTTMYPRSTVTEGTTTFGESTTARSQETTMRITTEAPGTRIPGTEVPSTRYPSTEPTTTEGEFETTTYGSRRYTTPGGETTTESLLTTTTMRSAEPGRPRYDTQTTSGYETTTMGSTDFPSTLGGETTPAGTTMYPRSTVTEGTTTFGESTTARSQETTMRITTEAPGTTTDGVFRDTTTDVGDVAKTTTMGTTVETEATTSHGFVTDRTTLRPSAETTTQYFSTEGPGTTLPPETTTQYFSTEGPGTTLPPGTMPPSLDQRQGTTGTAFTTTQLPETSTYPGSTYAPGPQTSAEYESTTGYAPTTIQRETTTSFGDMTTGYGTTQTPFDGATDRTIPSETTTGLPQTTFETSEAQTDATTGLPVTRYTTLPTTEFRTVAGAETTTALPGTRAPSTDLPTTGYPSTGPTTTEGEFDTTVYSTRKFTAETTTGLPQTTSETSEAQTDATTGLPITRYTTLPTTQFTTVSGAETTTALRGTRIPGTEVPSTRYPSTEPTTTEGEFETTTYGSRRYTTPGGETTTESLLTTTTMRSAEPGRPRYDTQTTSGYETTTMGSTDFPSTLGGETTPAGTTMYPRSTVTEGTTTFGESTTARSQETTMRITTEAPGTTTDGVFRDTTTDVGDVAKTTTMGTTVETEATTSHGFVTDRTTLRPSAETTTQYFSTEGPGTTLPPGTMPPSLDQRQGTTGTAFTTTQLPETSTYPGSTYAPGPQTSAEYESTTGYAPTTIQRETTTSFGDMTTGYGTTQTPFDGATDRTIPSETTTGLPQTTFETSEAQTDATTGLPVTRYTTLPTTEFRTVAGAETTTALPGTRAPSTDLPTTGYPSTGPTTTEGEFDTTVYSTRKFTAETTTGLPQTTSETSEAQTDATTGLPITRYTTLPTTQFTTVSGAETTTALPGTRIPGTEVPSTRYPSTEPTTTEGEFETTTYGSRRYTTPGGETTTKSLLTTTTMRSAEPGRPRYDTQTTSGYETTTMGSTDFPTTLGGETTPAGTTMYPRSTVTEGTTTFGESTTARSQETTMRITTEAPGTTTDGVFRDTTTDVGDVAKTTTMGTTVETEATTSHGFVTDRTTLRPSAETTTQYFSTEGPGTTLPPGTMPPSLDQRQGTTGTAFTTTQLPETSTYPGSTYAPGPQTSAEYESTTGYAPTTIQRETTTSFGDMTTGYGTTQTPFDGATDRTIPPETTTGLPQTTFETSEAQTDATTGLPVTRYTILPTTEFRTVAGAETTTALPGTRAPSTDLPTTGYPSTGPTTTEGEFDTTVYSTRKFTAETTTGLPQTTSETSEAQTDATTGLPITRYTTLPTTQFTTVSGAETTTALPGTRIPGTEVPSTRYPSTEPTTTEGEFETTTYGSRRYTTPGGETTTESLLTTTTMRSAEPGRPRYDTQTTSGYETTTMGSTDFPTTLGGETTPAGTTMYPRSTVTEGTTTFGESTTARSQETTMRITTEAPGTTTDGVFRDTTTDVGDVAKTTTMGTTVETEATTSHGFVTDRTTLRPSAETTTQYFSTEGPGTTLPPGTMPPSLDQRQGTTGTAFTTTQLPETSTYPGSTYAPGPQTSAEYESTTGYAPTTIQRETTTSFGDMTTGYGTTQTPFDGATDRTIPSETTTGLPQTTFETSEAQTDATTGLPVTRYTTLPTTEFRSVAGAETTTALPGTRAPSTDLPTTGYPSTGPTTTEGEFDTTVYSTRKFTAETTTGLPQTTSETSEAQTDATTGLPITRYTTLPTTQFTTVSGAETTTALPGTRIPGTEVPSTRYPSTEPTTTEGEFETTTYGSRRYTTPGGETTTESLLTTTTMRSAEPGRPRYDTQTTSGYETTTLGATDLPTTGVSGSFVSGGPNGSPSTLDAESTMVPSTIAGISRQTTRESPVTRPTSILPPNTSSLDNERTTLNMYSTEPDSVTPYSNDRTTMSVTSYNDTTTILNLDLNETESTIGVESTTLRTEYTTPVSPDNMTETTLYPNSDLSTSLPSTLPYDFNFTTVVLVLNVSTEVPNDLTTALSTESPTISSGSTLIPPDSNVTDVTEPVTSVTESSTIDMSITGMTTTSFGGISVTLPGVTMGSRSDTTTFESDLSSQFMTTSLSSQSSTEPSVFSSTTAKSQTVATFLRRGNTTSCVSEFDCADDEACVGFRCGDPCNLWKGSCGPRALCITRWHTAQCLCLPSQHPAASPHCSIHPGKHCTRFVPVQAESGALHGSPFGAWHGYLPKNLPSTYRCMDKVLPHEDEDI</sequence>
<feature type="compositionally biased region" description="Polar residues" evidence="9">
    <location>
        <begin position="5247"/>
        <end position="5257"/>
    </location>
</feature>
<feature type="compositionally biased region" description="Polar residues" evidence="9">
    <location>
        <begin position="4255"/>
        <end position="4264"/>
    </location>
</feature>
<feature type="region of interest" description="Disordered" evidence="9">
    <location>
        <begin position="3853"/>
        <end position="3894"/>
    </location>
</feature>
<feature type="compositionally biased region" description="Polar residues" evidence="9">
    <location>
        <begin position="5720"/>
        <end position="5731"/>
    </location>
</feature>
<feature type="domain" description="EGF-like" evidence="10">
    <location>
        <begin position="107"/>
        <end position="145"/>
    </location>
</feature>
<feature type="domain" description="EGF-like" evidence="10">
    <location>
        <begin position="642"/>
        <end position="675"/>
    </location>
</feature>
<feature type="compositionally biased region" description="Low complexity" evidence="9">
    <location>
        <begin position="5597"/>
        <end position="5606"/>
    </location>
</feature>
<evidence type="ECO:0000256" key="2">
    <source>
        <dbReference type="ARBA" id="ARBA00022525"/>
    </source>
</evidence>
<feature type="region of interest" description="Disordered" evidence="9">
    <location>
        <begin position="3907"/>
        <end position="3984"/>
    </location>
</feature>
<evidence type="ECO:0000256" key="8">
    <source>
        <dbReference type="PROSITE-ProRule" id="PRU00076"/>
    </source>
</evidence>
<evidence type="ECO:0000259" key="10">
    <source>
        <dbReference type="PROSITE" id="PS50026"/>
    </source>
</evidence>
<gene>
    <name evidence="11" type="ORF">ONE63_004077</name>
</gene>
<feature type="compositionally biased region" description="Polar residues" evidence="9">
    <location>
        <begin position="5225"/>
        <end position="5239"/>
    </location>
</feature>
<feature type="compositionally biased region" description="Polar residues" evidence="9">
    <location>
        <begin position="5647"/>
        <end position="5661"/>
    </location>
</feature>
<proteinExistence type="predicted"/>
<feature type="domain" description="EGF-like" evidence="10">
    <location>
        <begin position="731"/>
        <end position="774"/>
    </location>
</feature>
<feature type="region of interest" description="Disordered" evidence="9">
    <location>
        <begin position="6138"/>
        <end position="6169"/>
    </location>
</feature>
<feature type="domain" description="EGF-like" evidence="10">
    <location>
        <begin position="3374"/>
        <end position="3410"/>
    </location>
</feature>
<feature type="compositionally biased region" description="Low complexity" evidence="9">
    <location>
        <begin position="5847"/>
        <end position="5863"/>
    </location>
</feature>
<feature type="compositionally biased region" description="Low complexity" evidence="9">
    <location>
        <begin position="5405"/>
        <end position="5418"/>
    </location>
</feature>
<feature type="domain" description="EGF-like" evidence="10">
    <location>
        <begin position="3229"/>
        <end position="3269"/>
    </location>
</feature>